<comment type="caution">
    <text evidence="12">The sequence shown here is derived from an EMBL/GenBank/DDBJ whole genome shotgun (WGS) entry which is preliminary data.</text>
</comment>
<dbReference type="InterPro" id="IPR024165">
    <property type="entry name" value="Kan/Strep_kinase"/>
</dbReference>
<dbReference type="SUPFAM" id="SSF56112">
    <property type="entry name" value="Protein kinase-like (PK-like)"/>
    <property type="match status" value="1"/>
</dbReference>
<evidence type="ECO:0000256" key="3">
    <source>
        <dbReference type="ARBA" id="ARBA00017903"/>
    </source>
</evidence>
<dbReference type="PANTHER" id="PTHR21310:SF41">
    <property type="entry name" value="3'-PHOSPHOTRANSFERASE, PUTATIVE-RELATED"/>
    <property type="match status" value="1"/>
</dbReference>
<dbReference type="EMBL" id="JBFNQD010000001">
    <property type="protein sequence ID" value="MEW9304154.1"/>
    <property type="molecule type" value="Genomic_DNA"/>
</dbReference>
<gene>
    <name evidence="12" type="ORF">ABXS05_01290</name>
</gene>
<keyword evidence="7 10" id="KW-0067">ATP-binding</keyword>
<evidence type="ECO:0000256" key="6">
    <source>
        <dbReference type="ARBA" id="ARBA00022777"/>
    </source>
</evidence>
<evidence type="ECO:0000256" key="5">
    <source>
        <dbReference type="ARBA" id="ARBA00022741"/>
    </source>
</evidence>
<organism evidence="12 13">
    <name type="scientific">Labrys neptuniae</name>
    <dbReference type="NCBI Taxonomy" id="376174"/>
    <lineage>
        <taxon>Bacteria</taxon>
        <taxon>Pseudomonadati</taxon>
        <taxon>Pseudomonadota</taxon>
        <taxon>Alphaproteobacteria</taxon>
        <taxon>Hyphomicrobiales</taxon>
        <taxon>Xanthobacteraceae</taxon>
        <taxon>Labrys</taxon>
    </lineage>
</organism>
<dbReference type="NCBIfam" id="NF033068">
    <property type="entry name" value="APH_3p"/>
    <property type="match status" value="1"/>
</dbReference>
<name>A0ABV3PEU4_9HYPH</name>
<evidence type="ECO:0000256" key="10">
    <source>
        <dbReference type="PIRNR" id="PIRNR000706"/>
    </source>
</evidence>
<feature type="domain" description="Aminoglycoside phosphotransferase" evidence="11">
    <location>
        <begin position="26"/>
        <end position="253"/>
    </location>
</feature>
<comment type="similarity">
    <text evidence="1 10">Belongs to the aminoglycoside phosphotransferase family.</text>
</comment>
<evidence type="ECO:0000259" key="11">
    <source>
        <dbReference type="Pfam" id="PF01636"/>
    </source>
</evidence>
<evidence type="ECO:0000256" key="2">
    <source>
        <dbReference type="ARBA" id="ARBA00012193"/>
    </source>
</evidence>
<evidence type="ECO:0000256" key="8">
    <source>
        <dbReference type="ARBA" id="ARBA00023251"/>
    </source>
</evidence>
<dbReference type="CDD" id="cd05150">
    <property type="entry name" value="APH"/>
    <property type="match status" value="1"/>
</dbReference>
<proteinExistence type="inferred from homology"/>
<accession>A0ABV3PEU4</accession>
<dbReference type="Gene3D" id="3.90.1200.10">
    <property type="match status" value="1"/>
</dbReference>
<dbReference type="EC" id="2.7.1.95" evidence="2"/>
<evidence type="ECO:0000313" key="12">
    <source>
        <dbReference type="EMBL" id="MEW9304154.1"/>
    </source>
</evidence>
<dbReference type="InterPro" id="IPR051678">
    <property type="entry name" value="AGP_Transferase"/>
</dbReference>
<dbReference type="Proteomes" id="UP001555786">
    <property type="component" value="Unassembled WGS sequence"/>
</dbReference>
<keyword evidence="8 10" id="KW-0046">Antibiotic resistance</keyword>
<dbReference type="RefSeq" id="WP_367622639.1">
    <property type="nucleotide sequence ID" value="NZ_JBFNQD010000001.1"/>
</dbReference>
<comment type="catalytic activity">
    <reaction evidence="9">
        <text>kanamycin A + ATP = kanamycin 3'-phosphate + ADP + H(+)</text>
        <dbReference type="Rhea" id="RHEA:24256"/>
        <dbReference type="ChEBI" id="CHEBI:15378"/>
        <dbReference type="ChEBI" id="CHEBI:30616"/>
        <dbReference type="ChEBI" id="CHEBI:57909"/>
        <dbReference type="ChEBI" id="CHEBI:58214"/>
        <dbReference type="ChEBI" id="CHEBI:456216"/>
        <dbReference type="EC" id="2.7.1.95"/>
    </reaction>
</comment>
<keyword evidence="4 10" id="KW-0808">Transferase</keyword>
<dbReference type="Gene3D" id="3.30.200.20">
    <property type="entry name" value="Phosphorylase Kinase, domain 1"/>
    <property type="match status" value="1"/>
</dbReference>
<sequence>MESALNLPADWRRDLAGYGWKAQSIGASGAGVFRLEAPDRPDLFVKTEELSPLAELPDEGPRLDWLGARGIPCPKRLAETRHDGRHWLLMSAISGTILSSQAGLAPERVVDIAADALRHLHAIDRTGCPFDHRADSRIALAEARLKAGLVDEEDFDEERAGQTAADVFAELSPLRPRQEDLVVTHGDATLENLLADKDVFSGFIDCARAGLADRHQDLALATRSIGDHFGSTQVERFLARYGIVPDPERMAFYLLLDEFF</sequence>
<evidence type="ECO:0000256" key="7">
    <source>
        <dbReference type="ARBA" id="ARBA00022840"/>
    </source>
</evidence>
<evidence type="ECO:0000256" key="1">
    <source>
        <dbReference type="ARBA" id="ARBA00006219"/>
    </source>
</evidence>
<dbReference type="InterPro" id="IPR002575">
    <property type="entry name" value="Aminoglycoside_PTrfase"/>
</dbReference>
<reference evidence="12 13" key="1">
    <citation type="submission" date="2024-07" db="EMBL/GenBank/DDBJ databases">
        <title>Description of Labrys sedimenti sp. nov., isolated from a diclofenac-degrading enrichment culture.</title>
        <authorList>
            <person name="Tancsics A."/>
            <person name="Csepanyi A."/>
        </authorList>
    </citation>
    <scope>NUCLEOTIDE SEQUENCE [LARGE SCALE GENOMIC DNA]</scope>
    <source>
        <strain evidence="12 13">LMG 23578</strain>
    </source>
</reference>
<dbReference type="PIRSF" id="PIRSF000706">
    <property type="entry name" value="Kanamycin_kin"/>
    <property type="match status" value="1"/>
</dbReference>
<evidence type="ECO:0000313" key="13">
    <source>
        <dbReference type="Proteomes" id="UP001555786"/>
    </source>
</evidence>
<dbReference type="Pfam" id="PF01636">
    <property type="entry name" value="APH"/>
    <property type="match status" value="1"/>
</dbReference>
<evidence type="ECO:0000256" key="9">
    <source>
        <dbReference type="ARBA" id="ARBA00048925"/>
    </source>
</evidence>
<dbReference type="PANTHER" id="PTHR21310">
    <property type="entry name" value="AMINOGLYCOSIDE PHOSPHOTRANSFERASE-RELATED-RELATED"/>
    <property type="match status" value="1"/>
</dbReference>
<keyword evidence="13" id="KW-1185">Reference proteome</keyword>
<keyword evidence="6 10" id="KW-0418">Kinase</keyword>
<evidence type="ECO:0000256" key="4">
    <source>
        <dbReference type="ARBA" id="ARBA00022679"/>
    </source>
</evidence>
<keyword evidence="5 10" id="KW-0547">Nucleotide-binding</keyword>
<protein>
    <recommendedName>
        <fullName evidence="3">Aminoglycoside 3'-phosphotransferase</fullName>
        <ecNumber evidence="2">2.7.1.95</ecNumber>
    </recommendedName>
</protein>
<dbReference type="InterPro" id="IPR011009">
    <property type="entry name" value="Kinase-like_dom_sf"/>
</dbReference>